<dbReference type="AlphaFoldDB" id="A0A2N7RYW1"/>
<protein>
    <submittedName>
        <fullName evidence="1">Sarcosine oxidase subunit gamma family protein</fullName>
    </submittedName>
</protein>
<reference evidence="1 2" key="1">
    <citation type="journal article" date="2017" name="Elife">
        <title>Extensive horizontal gene transfer in cheese-associated bacteria.</title>
        <authorList>
            <person name="Bonham K.S."/>
            <person name="Wolfe B.E."/>
            <person name="Dutton R.J."/>
        </authorList>
    </citation>
    <scope>NUCLEOTIDE SEQUENCE [LARGE SCALE GENOMIC DNA]</scope>
    <source>
        <strain evidence="1 2">JB182</strain>
    </source>
</reference>
<gene>
    <name evidence="1" type="ORF">CIK84_17220</name>
</gene>
<comment type="caution">
    <text evidence="1">The sequence shown here is derived from an EMBL/GenBank/DDBJ whole genome shotgun (WGS) entry which is preliminary data.</text>
</comment>
<dbReference type="GeneID" id="303186295"/>
<dbReference type="RefSeq" id="WP_013350042.1">
    <property type="nucleotide sequence ID" value="NZ_JBQEJV010000013.1"/>
</dbReference>
<dbReference type="OMA" id="CWRSFSD"/>
<dbReference type="EMBL" id="PNQX01000003">
    <property type="protein sequence ID" value="PMQ19079.1"/>
    <property type="molecule type" value="Genomic_DNA"/>
</dbReference>
<organism evidence="1 2">
    <name type="scientific">Glutamicibacter arilaitensis</name>
    <dbReference type="NCBI Taxonomy" id="256701"/>
    <lineage>
        <taxon>Bacteria</taxon>
        <taxon>Bacillati</taxon>
        <taxon>Actinomycetota</taxon>
        <taxon>Actinomycetes</taxon>
        <taxon>Micrococcales</taxon>
        <taxon>Micrococcaceae</taxon>
        <taxon>Glutamicibacter</taxon>
    </lineage>
</organism>
<dbReference type="GO" id="GO:0008115">
    <property type="term" value="F:sarcosine oxidase activity"/>
    <property type="evidence" value="ECO:0007669"/>
    <property type="project" value="InterPro"/>
</dbReference>
<accession>A0A2N7RYW1</accession>
<dbReference type="Pfam" id="PF04268">
    <property type="entry name" value="SoxG"/>
    <property type="match status" value="1"/>
</dbReference>
<dbReference type="SUPFAM" id="SSF103025">
    <property type="entry name" value="Folate-binding domain"/>
    <property type="match status" value="1"/>
</dbReference>
<dbReference type="InterPro" id="IPR007375">
    <property type="entry name" value="SoxG"/>
</dbReference>
<evidence type="ECO:0000313" key="1">
    <source>
        <dbReference type="EMBL" id="PMQ19079.1"/>
    </source>
</evidence>
<sequence length="202" mass="21160">MANNTLIETPLRHSPAEHLDTVMDAASVAGRVELREIAFTTQISLRCAPGTQAHAALAAATGAGLPAKVGEVAGEAQGTAVLWLAPDEFLATSAENTELGGVLSAALGDAPGQVIDLSANRSVLELTGPDAPLVLRKSCPADLHPRAFAVNQAIVTSVANIPVLLWRTGEQAWRIMPRASFTEHTVHWLVDAMSEFASEAVI</sequence>
<dbReference type="Gene3D" id="3.30.70.1520">
    <property type="entry name" value="Heterotetrameric sarcosine oxidase"/>
    <property type="match status" value="1"/>
</dbReference>
<dbReference type="GO" id="GO:1901053">
    <property type="term" value="P:sarcosine catabolic process"/>
    <property type="evidence" value="ECO:0007669"/>
    <property type="project" value="InterPro"/>
</dbReference>
<dbReference type="Proteomes" id="UP000235739">
    <property type="component" value="Unassembled WGS sequence"/>
</dbReference>
<name>A0A2N7RYW1_9MICC</name>
<dbReference type="InterPro" id="IPR027266">
    <property type="entry name" value="TrmE/GcvT-like"/>
</dbReference>
<dbReference type="NCBIfam" id="TIGR01375">
    <property type="entry name" value="soxG"/>
    <property type="match status" value="1"/>
</dbReference>
<evidence type="ECO:0000313" key="2">
    <source>
        <dbReference type="Proteomes" id="UP000235739"/>
    </source>
</evidence>
<dbReference type="Gene3D" id="3.30.1360.120">
    <property type="entry name" value="Probable tRNA modification gtpase trme, domain 1"/>
    <property type="match status" value="1"/>
</dbReference>
<dbReference type="InterPro" id="IPR006280">
    <property type="entry name" value="SoxG_het"/>
</dbReference>
<proteinExistence type="predicted"/>